<organism evidence="1 2">
    <name type="scientific">Paenibacillus faecis</name>
    <dbReference type="NCBI Taxonomy" id="862114"/>
    <lineage>
        <taxon>Bacteria</taxon>
        <taxon>Bacillati</taxon>
        <taxon>Bacillota</taxon>
        <taxon>Bacilli</taxon>
        <taxon>Bacillales</taxon>
        <taxon>Paenibacillaceae</taxon>
        <taxon>Paenibacillus</taxon>
    </lineage>
</organism>
<evidence type="ECO:0000313" key="1">
    <source>
        <dbReference type="EMBL" id="TYA11819.1"/>
    </source>
</evidence>
<comment type="caution">
    <text evidence="1">The sequence shown here is derived from an EMBL/GenBank/DDBJ whole genome shotgun (WGS) entry which is preliminary data.</text>
</comment>
<accession>A0A5D0CP76</accession>
<sequence>MKVMFEGFLEMQSVVSKVHSRLEIDGDQEYRKIEYGAERHLHTPDPDAWKRYEDTPQSLASRFKFWIH</sequence>
<proteinExistence type="predicted"/>
<keyword evidence="2" id="KW-1185">Reference proteome</keyword>
<dbReference type="EMBL" id="VSDO01000003">
    <property type="protein sequence ID" value="TYA11819.1"/>
    <property type="molecule type" value="Genomic_DNA"/>
</dbReference>
<dbReference type="AlphaFoldDB" id="A0A5D0CP76"/>
<dbReference type="Proteomes" id="UP000325218">
    <property type="component" value="Unassembled WGS sequence"/>
</dbReference>
<gene>
    <name evidence="1" type="ORF">FRY98_13775</name>
</gene>
<reference evidence="1 2" key="1">
    <citation type="submission" date="2019-08" db="EMBL/GenBank/DDBJ databases">
        <title>Genome sequencing of Paenibacillus faecis DSM 23593(T).</title>
        <authorList>
            <person name="Kook J.-K."/>
            <person name="Park S.-N."/>
            <person name="Lim Y.K."/>
        </authorList>
    </citation>
    <scope>NUCLEOTIDE SEQUENCE [LARGE SCALE GENOMIC DNA]</scope>
    <source>
        <strain evidence="1 2">DSM 23593</strain>
    </source>
</reference>
<protein>
    <submittedName>
        <fullName evidence="1">Uncharacterized protein</fullName>
    </submittedName>
</protein>
<name>A0A5D0CP76_9BACL</name>
<dbReference type="OrthoDB" id="2656770at2"/>
<evidence type="ECO:0000313" key="2">
    <source>
        <dbReference type="Proteomes" id="UP000325218"/>
    </source>
</evidence>